<feature type="domain" description="CUB" evidence="4">
    <location>
        <begin position="214"/>
        <end position="362"/>
    </location>
</feature>
<evidence type="ECO:0000313" key="6">
    <source>
        <dbReference type="Proteomes" id="UP001153636"/>
    </source>
</evidence>
<keyword evidence="2" id="KW-0812">Transmembrane</keyword>
<dbReference type="Proteomes" id="UP001153636">
    <property type="component" value="Chromosome 13"/>
</dbReference>
<dbReference type="Pfam" id="PF00431">
    <property type="entry name" value="CUB"/>
    <property type="match status" value="1"/>
</dbReference>
<gene>
    <name evidence="5" type="ORF">PSYICH_LOCUS3587</name>
</gene>
<organism evidence="5 6">
    <name type="scientific">Psylliodes chrysocephalus</name>
    <dbReference type="NCBI Taxonomy" id="3402493"/>
    <lineage>
        <taxon>Eukaryota</taxon>
        <taxon>Metazoa</taxon>
        <taxon>Ecdysozoa</taxon>
        <taxon>Arthropoda</taxon>
        <taxon>Hexapoda</taxon>
        <taxon>Insecta</taxon>
        <taxon>Pterygota</taxon>
        <taxon>Neoptera</taxon>
        <taxon>Endopterygota</taxon>
        <taxon>Coleoptera</taxon>
        <taxon>Polyphaga</taxon>
        <taxon>Cucujiformia</taxon>
        <taxon>Chrysomeloidea</taxon>
        <taxon>Chrysomelidae</taxon>
        <taxon>Galerucinae</taxon>
        <taxon>Alticini</taxon>
        <taxon>Psylliodes</taxon>
    </lineage>
</organism>
<protein>
    <recommendedName>
        <fullName evidence="7">CUB domain-containing protein</fullName>
    </recommendedName>
</protein>
<sequence length="371" mass="39623">MRYFFHFICFCIIHTLCLLFVIKMFISEFLPAVIPVFGVGLVRFVNGLCTGYGNLAGTCYTRRQCRNANGVASTGCARSIGVCCVITRTCGQSSQINNTYFVSPGFPTAYSGAGVCTFTIQKIDADVCQVRIDFLTLRLAQPNTSGSCITDALVITGGASTVPILCGENSGQHMYVDFNGNTNIVISIGTTGAIGRAWNIKVTQINCNCPTKAPSGCLQYFNRTTGTVTSFNYGLAATQGGTRQLANQNYGVCIAMIRGYCGITWSQTNTLSFGVSGDTYTAIGDNSVGTITAEMFGVNCLTDFIVIPSPVLTNPSFNTDRFCGNGFATVTSNSKPFVLTVVTDANELNDMGNVGFSLNYAQTRCPVITTT</sequence>
<keyword evidence="2" id="KW-1133">Transmembrane helix</keyword>
<dbReference type="Gene3D" id="2.60.120.290">
    <property type="entry name" value="Spermadhesin, CUB domain"/>
    <property type="match status" value="2"/>
</dbReference>
<accession>A0A9P0CPX8</accession>
<name>A0A9P0CPX8_9CUCU</name>
<evidence type="ECO:0000256" key="2">
    <source>
        <dbReference type="SAM" id="Phobius"/>
    </source>
</evidence>
<evidence type="ECO:0000259" key="3">
    <source>
        <dbReference type="Pfam" id="PF00431"/>
    </source>
</evidence>
<evidence type="ECO:0000313" key="5">
    <source>
        <dbReference type="EMBL" id="CAH1102587.1"/>
    </source>
</evidence>
<dbReference type="SUPFAM" id="SSF49854">
    <property type="entry name" value="Spermadhesin, CUB domain"/>
    <property type="match status" value="1"/>
</dbReference>
<feature type="domain" description="CUB" evidence="3">
    <location>
        <begin position="90"/>
        <end position="185"/>
    </location>
</feature>
<evidence type="ECO:0008006" key="7">
    <source>
        <dbReference type="Google" id="ProtNLM"/>
    </source>
</evidence>
<evidence type="ECO:0000256" key="1">
    <source>
        <dbReference type="ARBA" id="ARBA00023157"/>
    </source>
</evidence>
<dbReference type="PANTHER" id="PTHR33236:SF5">
    <property type="entry name" value="CUB DOMAIN-CONTAINING PROTEIN"/>
    <property type="match status" value="1"/>
</dbReference>
<proteinExistence type="predicted"/>
<dbReference type="EMBL" id="OV651825">
    <property type="protein sequence ID" value="CAH1102587.1"/>
    <property type="molecule type" value="Genomic_DNA"/>
</dbReference>
<evidence type="ECO:0000259" key="4">
    <source>
        <dbReference type="Pfam" id="PF26080"/>
    </source>
</evidence>
<dbReference type="OrthoDB" id="6337346at2759"/>
<reference evidence="5" key="1">
    <citation type="submission" date="2022-01" db="EMBL/GenBank/DDBJ databases">
        <authorList>
            <person name="King R."/>
        </authorList>
    </citation>
    <scope>NUCLEOTIDE SEQUENCE</scope>
</reference>
<dbReference type="InterPro" id="IPR000859">
    <property type="entry name" value="CUB_dom"/>
</dbReference>
<dbReference type="Pfam" id="PF26080">
    <property type="entry name" value="CUB_animal"/>
    <property type="match status" value="1"/>
</dbReference>
<keyword evidence="2" id="KW-0472">Membrane</keyword>
<dbReference type="AlphaFoldDB" id="A0A9P0CPX8"/>
<keyword evidence="1" id="KW-1015">Disulfide bond</keyword>
<dbReference type="InterPro" id="IPR035914">
    <property type="entry name" value="Sperma_CUB_dom_sf"/>
</dbReference>
<feature type="transmembrane region" description="Helical" evidence="2">
    <location>
        <begin position="7"/>
        <end position="26"/>
    </location>
</feature>
<dbReference type="InterPro" id="IPR058698">
    <property type="entry name" value="CUB_metazoa"/>
</dbReference>
<dbReference type="PANTHER" id="PTHR33236">
    <property type="entry name" value="INTRAFLAGELLAR TRANSPORT PROTEIN 122 FAMILY PROTEIN-RELATED"/>
    <property type="match status" value="1"/>
</dbReference>
<keyword evidence="6" id="KW-1185">Reference proteome</keyword>